<gene>
    <name evidence="2" type="ORF">QVH07_07550</name>
</gene>
<evidence type="ECO:0000313" key="3">
    <source>
        <dbReference type="Proteomes" id="UP001171916"/>
    </source>
</evidence>
<keyword evidence="1" id="KW-0732">Signal</keyword>
<protein>
    <recommendedName>
        <fullName evidence="4">Outer membrane protein beta-barrel domain-containing protein</fullName>
    </recommendedName>
</protein>
<comment type="caution">
    <text evidence="2">The sequence shown here is derived from an EMBL/GenBank/DDBJ whole genome shotgun (WGS) entry which is preliminary data.</text>
</comment>
<accession>A0ABT7YBY7</accession>
<dbReference type="Proteomes" id="UP001171916">
    <property type="component" value="Unassembled WGS sequence"/>
</dbReference>
<evidence type="ECO:0008006" key="4">
    <source>
        <dbReference type="Google" id="ProtNLM"/>
    </source>
</evidence>
<sequence length="189" mass="21539">MKKFSVLIFLFLTSHFVFAQEGHENNQIEGEIGEEGFHLEEGRYSIAFVIGHTYLYGAKDLEGEEIASYVPMFAIDFNYYVTERFGIGLHTDILFETIFLEGADEGEVERENPVAPAVMFGYKLNKHFLIGAGLGAEFAGNETYGLNRISLEYGAEFRNGWEFFALLSQDFRWDIYDTTSLAFGLAKRF</sequence>
<dbReference type="RefSeq" id="WP_289999554.1">
    <property type="nucleotide sequence ID" value="NZ_JAUEPH010000003.1"/>
</dbReference>
<keyword evidence="3" id="KW-1185">Reference proteome</keyword>
<dbReference type="EMBL" id="JAUEPH010000003">
    <property type="protein sequence ID" value="MDN3203998.1"/>
    <property type="molecule type" value="Genomic_DNA"/>
</dbReference>
<reference evidence="2" key="1">
    <citation type="submission" date="2023-06" db="EMBL/GenBank/DDBJ databases">
        <title>Robiginitalea aurantiacus sp. nov. and Algoriphagus sediminis sp. nov., isolated from coastal sediment.</title>
        <authorList>
            <person name="Zhou Z.Y."/>
            <person name="An J."/>
            <person name="Jia Y.W."/>
            <person name="Du Z.J."/>
        </authorList>
    </citation>
    <scope>NUCLEOTIDE SEQUENCE</scope>
    <source>
        <strain evidence="2">C2-7</strain>
    </source>
</reference>
<organism evidence="2 3">
    <name type="scientific">Algoriphagus sediminis</name>
    <dbReference type="NCBI Taxonomy" id="3057113"/>
    <lineage>
        <taxon>Bacteria</taxon>
        <taxon>Pseudomonadati</taxon>
        <taxon>Bacteroidota</taxon>
        <taxon>Cytophagia</taxon>
        <taxon>Cytophagales</taxon>
        <taxon>Cyclobacteriaceae</taxon>
        <taxon>Algoriphagus</taxon>
    </lineage>
</organism>
<evidence type="ECO:0000256" key="1">
    <source>
        <dbReference type="SAM" id="SignalP"/>
    </source>
</evidence>
<name>A0ABT7YBY7_9BACT</name>
<evidence type="ECO:0000313" key="2">
    <source>
        <dbReference type="EMBL" id="MDN3203998.1"/>
    </source>
</evidence>
<feature type="signal peptide" evidence="1">
    <location>
        <begin position="1"/>
        <end position="19"/>
    </location>
</feature>
<feature type="chain" id="PRO_5046627299" description="Outer membrane protein beta-barrel domain-containing protein" evidence="1">
    <location>
        <begin position="20"/>
        <end position="189"/>
    </location>
</feature>
<proteinExistence type="predicted"/>